<sequence>MLVAAIGAGATTGVVLASRQGSVSDTISALNEAPAQRSGLSEPGNVSEVAKNVLPTVVSIYVANNTEGGTGSGSIISSDGHVLTNNHVVQLAKDGGKIEVLLNDGSIYEADVVAGDVETDVAVIKIRDVSDLPVITFGNSDEVVVGDSVLAVGAPHGLTATVTSGIVSALNRPVRIGDESGEVFIDAIQTDASINPGNSGGPLVNMQGQLIGVNSIIYSETQGSVGLGFAIPANQARRYADQLIKDGSISHPKIGVRLDQRYPGPGALIARVEPNSPAEKAGISAGDLIVQVGDRRIGETDAVIAAIRALDFGETVTLKVMNPDSKETRDVQVTLPQQ</sequence>
<comment type="caution">
    <text evidence="6">The sequence shown here is derived from an EMBL/GenBank/DDBJ whole genome shotgun (WGS) entry which is preliminary data.</text>
</comment>
<evidence type="ECO:0000259" key="5">
    <source>
        <dbReference type="PROSITE" id="PS50106"/>
    </source>
</evidence>
<accession>A0A5C5ULL6</accession>
<comment type="similarity">
    <text evidence="1">Belongs to the peptidase S1C family.</text>
</comment>
<dbReference type="PANTHER" id="PTHR43343:SF3">
    <property type="entry name" value="PROTEASE DO-LIKE 8, CHLOROPLASTIC"/>
    <property type="match status" value="1"/>
</dbReference>
<dbReference type="GO" id="GO:0004252">
    <property type="term" value="F:serine-type endopeptidase activity"/>
    <property type="evidence" value="ECO:0007669"/>
    <property type="project" value="InterPro"/>
</dbReference>
<evidence type="ECO:0000313" key="6">
    <source>
        <dbReference type="EMBL" id="TWT26739.1"/>
    </source>
</evidence>
<dbReference type="AlphaFoldDB" id="A0A5C5ULL6"/>
<dbReference type="Proteomes" id="UP000320791">
    <property type="component" value="Unassembled WGS sequence"/>
</dbReference>
<dbReference type="EMBL" id="VOHM01000007">
    <property type="protein sequence ID" value="TWT26739.1"/>
    <property type="molecule type" value="Genomic_DNA"/>
</dbReference>
<dbReference type="Gene3D" id="2.40.10.120">
    <property type="match status" value="1"/>
</dbReference>
<reference evidence="6 7" key="1">
    <citation type="submission" date="2019-08" db="EMBL/GenBank/DDBJ databases">
        <authorList>
            <person name="Lei W."/>
        </authorList>
    </citation>
    <scope>NUCLEOTIDE SEQUENCE [LARGE SCALE GENOMIC DNA]</scope>
    <source>
        <strain evidence="6 7">CCUG 58627</strain>
    </source>
</reference>
<dbReference type="GO" id="GO:0006508">
    <property type="term" value="P:proteolysis"/>
    <property type="evidence" value="ECO:0007669"/>
    <property type="project" value="UniProtKB-KW"/>
</dbReference>
<dbReference type="PROSITE" id="PS50106">
    <property type="entry name" value="PDZ"/>
    <property type="match status" value="1"/>
</dbReference>
<protein>
    <submittedName>
        <fullName evidence="6">PDZ domain-containing protein</fullName>
    </submittedName>
</protein>
<keyword evidence="3" id="KW-0378">Hydrolase</keyword>
<dbReference type="Pfam" id="PF13365">
    <property type="entry name" value="Trypsin_2"/>
    <property type="match status" value="1"/>
</dbReference>
<dbReference type="InterPro" id="IPR036034">
    <property type="entry name" value="PDZ_sf"/>
</dbReference>
<dbReference type="FunFam" id="2.40.10.10:FF:000001">
    <property type="entry name" value="Periplasmic serine protease DegS"/>
    <property type="match status" value="1"/>
</dbReference>
<evidence type="ECO:0000256" key="2">
    <source>
        <dbReference type="ARBA" id="ARBA00022670"/>
    </source>
</evidence>
<dbReference type="InterPro" id="IPR001940">
    <property type="entry name" value="Peptidase_S1C"/>
</dbReference>
<evidence type="ECO:0000256" key="4">
    <source>
        <dbReference type="ARBA" id="ARBA00022825"/>
    </source>
</evidence>
<keyword evidence="2" id="KW-0645">Protease</keyword>
<dbReference type="PRINTS" id="PR00834">
    <property type="entry name" value="PROTEASES2C"/>
</dbReference>
<dbReference type="PANTHER" id="PTHR43343">
    <property type="entry name" value="PEPTIDASE S12"/>
    <property type="match status" value="1"/>
</dbReference>
<dbReference type="SMART" id="SM00228">
    <property type="entry name" value="PDZ"/>
    <property type="match status" value="1"/>
</dbReference>
<dbReference type="OrthoDB" id="9758917at2"/>
<dbReference type="InterPro" id="IPR051201">
    <property type="entry name" value="Chloro_Bact_Ser_Proteases"/>
</dbReference>
<keyword evidence="4" id="KW-0720">Serine protease</keyword>
<feature type="domain" description="PDZ" evidence="5">
    <location>
        <begin position="214"/>
        <end position="324"/>
    </location>
</feature>
<evidence type="ECO:0000313" key="7">
    <source>
        <dbReference type="Proteomes" id="UP000320791"/>
    </source>
</evidence>
<dbReference type="Gene3D" id="2.30.42.10">
    <property type="match status" value="1"/>
</dbReference>
<dbReference type="SUPFAM" id="SSF50156">
    <property type="entry name" value="PDZ domain-like"/>
    <property type="match status" value="1"/>
</dbReference>
<name>A0A5C5ULL6_9CORY</name>
<proteinExistence type="inferred from homology"/>
<dbReference type="Pfam" id="PF13180">
    <property type="entry name" value="PDZ_2"/>
    <property type="match status" value="1"/>
</dbReference>
<evidence type="ECO:0000256" key="3">
    <source>
        <dbReference type="ARBA" id="ARBA00022801"/>
    </source>
</evidence>
<organism evidence="6 7">
    <name type="scientific">Corynebacterium canis</name>
    <dbReference type="NCBI Taxonomy" id="679663"/>
    <lineage>
        <taxon>Bacteria</taxon>
        <taxon>Bacillati</taxon>
        <taxon>Actinomycetota</taxon>
        <taxon>Actinomycetes</taxon>
        <taxon>Mycobacteriales</taxon>
        <taxon>Corynebacteriaceae</taxon>
        <taxon>Corynebacterium</taxon>
    </lineage>
</organism>
<gene>
    <name evidence="6" type="ORF">FRX94_04520</name>
</gene>
<dbReference type="InterPro" id="IPR001478">
    <property type="entry name" value="PDZ"/>
</dbReference>
<keyword evidence="7" id="KW-1185">Reference proteome</keyword>
<evidence type="ECO:0000256" key="1">
    <source>
        <dbReference type="ARBA" id="ARBA00010541"/>
    </source>
</evidence>
<dbReference type="InterPro" id="IPR009003">
    <property type="entry name" value="Peptidase_S1_PA"/>
</dbReference>
<dbReference type="SUPFAM" id="SSF50494">
    <property type="entry name" value="Trypsin-like serine proteases"/>
    <property type="match status" value="1"/>
</dbReference>